<feature type="compositionally biased region" description="Basic and acidic residues" evidence="10">
    <location>
        <begin position="1085"/>
        <end position="1100"/>
    </location>
</feature>
<feature type="compositionally biased region" description="Low complexity" evidence="10">
    <location>
        <begin position="718"/>
        <end position="730"/>
    </location>
</feature>
<keyword evidence="4 9" id="KW-0805">Transcription regulation</keyword>
<name>A0AB34G1W1_9HYPO</name>
<feature type="compositionally biased region" description="Low complexity" evidence="10">
    <location>
        <begin position="18"/>
        <end position="28"/>
    </location>
</feature>
<dbReference type="Pfam" id="PF08638">
    <property type="entry name" value="Med14"/>
    <property type="match status" value="1"/>
</dbReference>
<dbReference type="AlphaFoldDB" id="A0AB34G1W1"/>
<evidence type="ECO:0000256" key="6">
    <source>
        <dbReference type="ARBA" id="ARBA00023163"/>
    </source>
</evidence>
<evidence type="ECO:0000256" key="1">
    <source>
        <dbReference type="ARBA" id="ARBA00004123"/>
    </source>
</evidence>
<evidence type="ECO:0000256" key="4">
    <source>
        <dbReference type="ARBA" id="ARBA00023015"/>
    </source>
</evidence>
<feature type="region of interest" description="Disordered" evidence="10">
    <location>
        <begin position="1"/>
        <end position="48"/>
    </location>
</feature>
<protein>
    <recommendedName>
        <fullName evidence="3 9">Mediator of RNA polymerase II transcription subunit 14</fullName>
    </recommendedName>
    <alternativeName>
        <fullName evidence="8 9">Mediator complex subunit 14</fullName>
    </alternativeName>
</protein>
<keyword evidence="5 9" id="KW-0010">Activator</keyword>
<feature type="domain" description="Mediator complex subunit MED14 N-terminal" evidence="11">
    <location>
        <begin position="82"/>
        <end position="294"/>
    </location>
</feature>
<dbReference type="GO" id="GO:0003712">
    <property type="term" value="F:transcription coregulator activity"/>
    <property type="evidence" value="ECO:0007669"/>
    <property type="project" value="UniProtKB-UniRule"/>
</dbReference>
<evidence type="ECO:0000256" key="5">
    <source>
        <dbReference type="ARBA" id="ARBA00023159"/>
    </source>
</evidence>
<sequence>MEHAGQSGMRTDHDRDLAVNGVNGAGAASHEQTAPDKGKAPATDSHHDVVNGGEVVKAAPPADQPSRMNDLPEEIVHITQGFVPLSLFLTRLAQVSHNSLQEKVAELVKMPIPSAAVNGNSTYNSSGPDDGSTENLRKKASLATFAQDMHGKWLKALVIAEWSRKAGAVSKLIDLKFHIDQQRVLYDATLDNVVNLKRDLTFARMPSPDLKTALQVLSTGSAPWIPDLGYLDLPPLTAAEKLKWINDLNTLLSLRLNLEDYDKIPYAFRDYEIGSGRVTFKVEGEFEVDLTIADEDFEKQFWFIDFRYAFTPSASSLSESLRAYLEGCVNDALNKEGLTGCYNFLHEFVLSSKINELKRQALLLSKGSWTGTLAVEPLNRSLAIQYWTPRTTVTGTKSWVLIGVNSGRGADGKPNPKTSSSLSAKWYRDNKVVKDVDIDLNGRHVSAESLLSDVVGRHIQFILTSTHDKLLTAARFKNREASMVLDVSTSDPAASYLATQLSKNSKACLLLEPMTGAFAVKPHSKFTVQYEHQLNNGKNPADDGVTCLENVRCAIMEDDLSRRGSSMGWHTRKSPLSLEEMKSVTKLREWTRTIWLQKDGWGASWFVGVFLGLGGDEWWLLEANRDDTSRTIKFKAKLPLDNSNPDHAEAFWDSLALFATGIMTQAVDMRELHRHRIKSKSGVGVDVSLQNQVSIPCIEISLSALCPTMVSNTNQNKSSSSSPGGESSSGDTDVLPLMQTLAGTAMESKQTWADDMVTINFKGIRSIRKPQQDAEEGATQTGVLVCESEAVIRVQRPARFEALRGLLDRDVTYNVLRGEFSLRLRRPVGEPLLELLKTRIKAIDRFINFFEALEQSSSVITRQSVTLKQVAFSYSELPAGNDESEQDVAETTPPQRWRVVLDLSKDDIDIEMEAGNPHLQVVDLMRKLVNTDGGILALMAWLPASLSALRAINDIQAKWENPAAVKRGRVEFSMKSIAWMCVTYHMTEPGARNKEPPKRVTLEVRLKSKQGRAWWHVWRSDPDAKASAEGTFTKALKTVWASRGKDWFGLTTGAAGSPSGGVVRMLGAVDEAVRGATQPGSAAGDVKKEDEKKQDVVVLD</sequence>
<dbReference type="InterPro" id="IPR055122">
    <property type="entry name" value="Med14_N"/>
</dbReference>
<feature type="region of interest" description="Disordered" evidence="10">
    <location>
        <begin position="116"/>
        <end position="135"/>
    </location>
</feature>
<comment type="function">
    <text evidence="9">Component of the Mediator complex, a coactivator involved in the regulated transcription of nearly all RNA polymerase II-dependent genes. Mediator functions as a bridge to convey information from gene-specific regulatory proteins to the basal RNA polymerase II transcription machinery. Mediator is recruited to promoters by direct interactions with regulatory proteins and serves as a scaffold for the assembly of a functional preinitiation complex with RNA polymerase II and the general transcription factors.</text>
</comment>
<evidence type="ECO:0000256" key="9">
    <source>
        <dbReference type="RuleBase" id="RU365082"/>
    </source>
</evidence>
<feature type="region of interest" description="Disordered" evidence="10">
    <location>
        <begin position="1076"/>
        <end position="1100"/>
    </location>
</feature>
<evidence type="ECO:0000313" key="13">
    <source>
        <dbReference type="Proteomes" id="UP001163105"/>
    </source>
</evidence>
<evidence type="ECO:0000256" key="7">
    <source>
        <dbReference type="ARBA" id="ARBA00023242"/>
    </source>
</evidence>
<organism evidence="12 13">
    <name type="scientific">Purpureocillium lavendulum</name>
    <dbReference type="NCBI Taxonomy" id="1247861"/>
    <lineage>
        <taxon>Eukaryota</taxon>
        <taxon>Fungi</taxon>
        <taxon>Dikarya</taxon>
        <taxon>Ascomycota</taxon>
        <taxon>Pezizomycotina</taxon>
        <taxon>Sordariomycetes</taxon>
        <taxon>Hypocreomycetidae</taxon>
        <taxon>Hypocreales</taxon>
        <taxon>Ophiocordycipitaceae</taxon>
        <taxon>Purpureocillium</taxon>
    </lineage>
</organism>
<gene>
    <name evidence="12" type="primary">MED14</name>
    <name evidence="12" type="ORF">O9K51_00378</name>
</gene>
<dbReference type="GO" id="GO:0016592">
    <property type="term" value="C:mediator complex"/>
    <property type="evidence" value="ECO:0007669"/>
    <property type="project" value="UniProtKB-UniRule"/>
</dbReference>
<keyword evidence="13" id="KW-1185">Reference proteome</keyword>
<feature type="region of interest" description="Disordered" evidence="10">
    <location>
        <begin position="712"/>
        <end position="734"/>
    </location>
</feature>
<dbReference type="PANTHER" id="PTHR12809">
    <property type="entry name" value="MEDIATOR COMPLEX SUBUNIT"/>
    <property type="match status" value="1"/>
</dbReference>
<evidence type="ECO:0000256" key="2">
    <source>
        <dbReference type="ARBA" id="ARBA00007813"/>
    </source>
</evidence>
<dbReference type="Pfam" id="PF26204">
    <property type="entry name" value="Med14_fung"/>
    <property type="match status" value="1"/>
</dbReference>
<reference evidence="12" key="1">
    <citation type="submission" date="2023-01" db="EMBL/GenBank/DDBJ databases">
        <title>The growth and conidiation of Purpureocillium lavendulum are regulated by nitrogen source and histone H3K14 acetylation.</title>
        <authorList>
            <person name="Tang P."/>
            <person name="Han J."/>
            <person name="Zhang C."/>
            <person name="Tang P."/>
            <person name="Qi F."/>
            <person name="Zhang K."/>
            <person name="Liang L."/>
        </authorList>
    </citation>
    <scope>NUCLEOTIDE SEQUENCE</scope>
    <source>
        <strain evidence="12">YMF1.00683</strain>
    </source>
</reference>
<evidence type="ECO:0000259" key="11">
    <source>
        <dbReference type="Pfam" id="PF08638"/>
    </source>
</evidence>
<keyword evidence="6 9" id="KW-0804">Transcription</keyword>
<comment type="similarity">
    <text evidence="2 9">Belongs to the Mediator complex subunit 14 family.</text>
</comment>
<dbReference type="EMBL" id="JAQHRD010000001">
    <property type="protein sequence ID" value="KAJ6445617.1"/>
    <property type="molecule type" value="Genomic_DNA"/>
</dbReference>
<accession>A0AB34G1W1</accession>
<evidence type="ECO:0000256" key="10">
    <source>
        <dbReference type="SAM" id="MobiDB-lite"/>
    </source>
</evidence>
<dbReference type="GO" id="GO:0070847">
    <property type="term" value="C:core mediator complex"/>
    <property type="evidence" value="ECO:0007669"/>
    <property type="project" value="TreeGrafter"/>
</dbReference>
<comment type="subunit">
    <text evidence="9">Component of the Mediator complex.</text>
</comment>
<evidence type="ECO:0000256" key="3">
    <source>
        <dbReference type="ARBA" id="ARBA00019619"/>
    </source>
</evidence>
<comment type="subcellular location">
    <subcellularLocation>
        <location evidence="1 9">Nucleus</location>
    </subcellularLocation>
</comment>
<keyword evidence="7 9" id="KW-0539">Nucleus</keyword>
<feature type="compositionally biased region" description="Polar residues" evidence="10">
    <location>
        <begin position="117"/>
        <end position="127"/>
    </location>
</feature>
<comment type="caution">
    <text evidence="12">The sequence shown here is derived from an EMBL/GenBank/DDBJ whole genome shotgun (WGS) entry which is preliminary data.</text>
</comment>
<dbReference type="PANTHER" id="PTHR12809:SF2">
    <property type="entry name" value="MEDIATOR OF RNA POLYMERASE II TRANSCRIPTION SUBUNIT 14"/>
    <property type="match status" value="1"/>
</dbReference>
<evidence type="ECO:0000313" key="12">
    <source>
        <dbReference type="EMBL" id="KAJ6445617.1"/>
    </source>
</evidence>
<dbReference type="Proteomes" id="UP001163105">
    <property type="component" value="Unassembled WGS sequence"/>
</dbReference>
<feature type="compositionally biased region" description="Basic and acidic residues" evidence="10">
    <location>
        <begin position="33"/>
        <end position="48"/>
    </location>
</feature>
<evidence type="ECO:0000256" key="8">
    <source>
        <dbReference type="ARBA" id="ARBA00032007"/>
    </source>
</evidence>
<dbReference type="InterPro" id="IPR013947">
    <property type="entry name" value="Mediator_Med14"/>
</dbReference>
<dbReference type="GO" id="GO:0006357">
    <property type="term" value="P:regulation of transcription by RNA polymerase II"/>
    <property type="evidence" value="ECO:0007669"/>
    <property type="project" value="InterPro"/>
</dbReference>
<proteinExistence type="inferred from homology"/>